<gene>
    <name evidence="1" type="ORF">SVIM_LOCUS202715</name>
</gene>
<accession>A0A6N2LCL2</accession>
<name>A0A6N2LCL2_SALVM</name>
<organism evidence="1">
    <name type="scientific">Salix viminalis</name>
    <name type="common">Common osier</name>
    <name type="synonym">Basket willow</name>
    <dbReference type="NCBI Taxonomy" id="40686"/>
    <lineage>
        <taxon>Eukaryota</taxon>
        <taxon>Viridiplantae</taxon>
        <taxon>Streptophyta</taxon>
        <taxon>Embryophyta</taxon>
        <taxon>Tracheophyta</taxon>
        <taxon>Spermatophyta</taxon>
        <taxon>Magnoliopsida</taxon>
        <taxon>eudicotyledons</taxon>
        <taxon>Gunneridae</taxon>
        <taxon>Pentapetalae</taxon>
        <taxon>rosids</taxon>
        <taxon>fabids</taxon>
        <taxon>Malpighiales</taxon>
        <taxon>Salicaceae</taxon>
        <taxon>Saliceae</taxon>
        <taxon>Salix</taxon>
    </lineage>
</organism>
<reference evidence="1" key="1">
    <citation type="submission" date="2019-03" db="EMBL/GenBank/DDBJ databases">
        <authorList>
            <person name="Mank J."/>
            <person name="Almeida P."/>
        </authorList>
    </citation>
    <scope>NUCLEOTIDE SEQUENCE</scope>
    <source>
        <strain evidence="1">78183</strain>
    </source>
</reference>
<proteinExistence type="predicted"/>
<dbReference type="AlphaFoldDB" id="A0A6N2LCL2"/>
<sequence length="106" mass="11994">MAWTEALNHKLPPEFHSYFKRKNPKNLPVKIQQTSSPVFGRDTRQVKLRNNSPGGSLHILLFVSLSKKIIKREVLFTRTQAFAIQLGLPPHSFFSLSLQATKPGAL</sequence>
<protein>
    <submittedName>
        <fullName evidence="1">Uncharacterized protein</fullName>
    </submittedName>
</protein>
<dbReference type="EMBL" id="CAADRP010001335">
    <property type="protein sequence ID" value="VFU37802.1"/>
    <property type="molecule type" value="Genomic_DNA"/>
</dbReference>
<evidence type="ECO:0000313" key="1">
    <source>
        <dbReference type="EMBL" id="VFU37802.1"/>
    </source>
</evidence>